<gene>
    <name evidence="3" type="primary">101890881</name>
    <name evidence="5" type="synonym">LOC101890881</name>
</gene>
<dbReference type="KEGG" id="mde:101890881"/>
<dbReference type="GeneID" id="101890881"/>
<feature type="coiled-coil region" evidence="1">
    <location>
        <begin position="378"/>
        <end position="428"/>
    </location>
</feature>
<evidence type="ECO:0000256" key="1">
    <source>
        <dbReference type="SAM" id="Coils"/>
    </source>
</evidence>
<feature type="region of interest" description="Disordered" evidence="2">
    <location>
        <begin position="705"/>
        <end position="728"/>
    </location>
</feature>
<feature type="compositionally biased region" description="Polar residues" evidence="2">
    <location>
        <begin position="1"/>
        <end position="14"/>
    </location>
</feature>
<feature type="region of interest" description="Disordered" evidence="2">
    <location>
        <begin position="326"/>
        <end position="350"/>
    </location>
</feature>
<evidence type="ECO:0000313" key="4">
    <source>
        <dbReference type="Proteomes" id="UP001652621"/>
    </source>
</evidence>
<sequence length="1648" mass="193714">MSTFPKEFITSSFGSGPGNIHEKRHSKSNSDSLQTPSIQNLKFPISVEEVPKRLPYHIKCRKNLIQKQDSKTTSSSTPRRGYDFSSSTNSNYRNALFSVPKKFRAKCPSTSGKDDSYISPKSTVPIPTPQNLGDLDTSQKLLDSQHEISNKPENLKGPEWRKPCSASFVPGVPRKYLGNCPPNIEQIAKMSKTRQKFFLTQDPRRTHCLVNPEIFDTKAYSREKEFRTLTNMVKYAQNTCESRGGGGGVAEVSPEDSFICEVIDLENPLKLDFQGLDYKNTYQQDEQDLQNQRNYRRLERFMERRRVKTQTKLDVDEELHQERLRVPKGFDVRDRDPSRPPTPPPEPIKLGKIFRSAEKSENRQIIDAEKQRRGERYRNLYLKKREREEREKEEAKQKKKDCQQNIGLVTAERDFQNIASKADELSKRALKKEESNGRKTTLKKEATKDLESQREVSNLANDPKLRLTPLKVGKVGSKFLLRGQLPEGETSKPKEKGDNRCLSRDQWLRELTPKREKIKPDVEIGLRKSFSPDDPNLILFQPQFGQRYAKPDTSAVREFRLKPLGRHYKRVLRKPIKFRKPHLRYTVKKFNLVGYRYGDPSKALKGLLSVNQGEKFQWKSVDEFIANKEREEQRHLLEKKLKRLQLLGIPCRPPGRPILERRCQHSETESDRGWIPEKAVEGEENERERERNLRQIMPLERRSNMPAPQYREPTLRQHPKRPRNYTEQRVPSEIFDQVVKTTTVPYMYKLPGDIVDRANANSSRRKTYTEFLESRHHHDHWNPTQSKYVDVHYQPEIVRPKIVEIKGKSQEPRNFGRSEENRKFVKAQPPCQEYVDKNLTMPEWDMEELRENFRKEHGGVGEAAPTQGTLKIENRCHQKDFVFHSRDPRELEDLQYPGREEYLKFMQEIKQALGERDSQESPLEFMQTPLLQEFQEDLKSIESCLSSLSSSQCTNLTNDSGSHLLLEGQEKIPLDFIRKSLVPFEELQRSRFQAEPIDVEREEQNPFRVLPFSGQRKAQLELSRPRDKFFTFNSRLKNGLRLRLQVAPKEEGGKSEETLVGKGARKHKPMMATDIDENYINVVKNRPAVKMFNYKTSRFLIKDALRLKFESMLIQGQMVRTKIYDRLNEHHWVNMQQLKLLYDKLFDKWEKAEYDASMAVVYKVKAYYDETDSLKTELKNLERNQGSVTMDIVFTEAHWVRCTMLQNFHYLLGDHEWRLQHDWIHRITGEPEDSEGGSEKELDNPEGSSLQKTSSDSENSLEESESAIQLENYEQSILKRSKVNIRPRDKDDAWAIKSYYEEVYLPNKHPNLIVFPSAESFLQGLENLKSKTFVLLLEMHFTLAIHTELQNRVESFEEWCRQDLKEKREYVARKCSKLYFMQDRAAWLRSRVLMSLQRPIEESFNDVGFLKDYGLISEAWRRIVPSNVRGSNDQMEAVEMVAMMSDVVMELIAKFETIPMEESSTTEHALRRRRNYLLKQSQNACHIERRIDQEMQKVRKNLEPPPAPLKFKRLRKLPRLYIKKRQKTVQREEKKISERAKFFFQAFHEDDADILQPSEVRDSIAQVDTIQEQIVPFYFDHFLKLNGYTPNYNFKTHIEMRDGPELERLKVRSVVPEIQQRLMQWEHIKRKIMEDHIAQNPKMYIDVV</sequence>
<feature type="region of interest" description="Disordered" evidence="2">
    <location>
        <begin position="108"/>
        <end position="133"/>
    </location>
</feature>
<feature type="region of interest" description="Disordered" evidence="2">
    <location>
        <begin position="65"/>
        <end position="87"/>
    </location>
</feature>
<evidence type="ECO:0000256" key="2">
    <source>
        <dbReference type="SAM" id="MobiDB-lite"/>
    </source>
</evidence>
<name>A0A1I8MPZ6_MUSDO</name>
<feature type="compositionally biased region" description="Basic and acidic residues" evidence="2">
    <location>
        <begin position="326"/>
        <end position="338"/>
    </location>
</feature>
<feature type="region of interest" description="Disordered" evidence="2">
    <location>
        <begin position="1228"/>
        <end position="1266"/>
    </location>
</feature>
<dbReference type="Proteomes" id="UP001652621">
    <property type="component" value="Unplaced"/>
</dbReference>
<evidence type="ECO:0000313" key="3">
    <source>
        <dbReference type="EnsemblMetazoa" id="MDOA007249-PA"/>
    </source>
</evidence>
<reference evidence="5" key="2">
    <citation type="submission" date="2025-04" db="UniProtKB">
        <authorList>
            <consortium name="RefSeq"/>
        </authorList>
    </citation>
    <scope>IDENTIFICATION</scope>
    <source>
        <strain evidence="5">Aabys</strain>
    </source>
</reference>
<dbReference type="STRING" id="7370.A0A1I8MPZ6"/>
<keyword evidence="4" id="KW-1185">Reference proteome</keyword>
<keyword evidence="1" id="KW-0175">Coiled coil</keyword>
<organism evidence="3">
    <name type="scientific">Musca domestica</name>
    <name type="common">House fly</name>
    <dbReference type="NCBI Taxonomy" id="7370"/>
    <lineage>
        <taxon>Eukaryota</taxon>
        <taxon>Metazoa</taxon>
        <taxon>Ecdysozoa</taxon>
        <taxon>Arthropoda</taxon>
        <taxon>Hexapoda</taxon>
        <taxon>Insecta</taxon>
        <taxon>Pterygota</taxon>
        <taxon>Neoptera</taxon>
        <taxon>Endopterygota</taxon>
        <taxon>Diptera</taxon>
        <taxon>Brachycera</taxon>
        <taxon>Muscomorpha</taxon>
        <taxon>Muscoidea</taxon>
        <taxon>Muscidae</taxon>
        <taxon>Musca</taxon>
    </lineage>
</organism>
<dbReference type="VEuPathDB" id="VectorBase:MDOMA2_005605"/>
<protein>
    <submittedName>
        <fullName evidence="5">Uncharacterized protein LOC101890881</fullName>
    </submittedName>
</protein>
<proteinExistence type="predicted"/>
<accession>A0A1I8MPZ6</accession>
<dbReference type="RefSeq" id="XP_005182238.1">
    <property type="nucleotide sequence ID" value="XM_005182181.2"/>
</dbReference>
<dbReference type="VEuPathDB" id="VectorBase:MDOA007249"/>
<reference evidence="3" key="1">
    <citation type="submission" date="2020-05" db="UniProtKB">
        <authorList>
            <consortium name="EnsemblMetazoa"/>
        </authorList>
    </citation>
    <scope>IDENTIFICATION</scope>
    <source>
        <strain evidence="3">Aabys</strain>
    </source>
</reference>
<dbReference type="eggNOG" id="ENOG502QSDI">
    <property type="taxonomic scope" value="Eukaryota"/>
</dbReference>
<dbReference type="OrthoDB" id="7758506at2759"/>
<feature type="region of interest" description="Disordered" evidence="2">
    <location>
        <begin position="1"/>
        <end position="37"/>
    </location>
</feature>
<evidence type="ECO:0000313" key="5">
    <source>
        <dbReference type="RefSeq" id="XP_005182238.1"/>
    </source>
</evidence>
<dbReference type="EnsemblMetazoa" id="MDOA007249-RA">
    <property type="protein sequence ID" value="MDOA007249-PA"/>
    <property type="gene ID" value="MDOA007249"/>
</dbReference>